<proteinExistence type="inferred from homology"/>
<dbReference type="PRINTS" id="PR00786">
    <property type="entry name" value="NEPRILYSIN"/>
</dbReference>
<name>A0A9W6MMU1_9PROT</name>
<dbReference type="GO" id="GO:0004222">
    <property type="term" value="F:metalloendopeptidase activity"/>
    <property type="evidence" value="ECO:0007669"/>
    <property type="project" value="InterPro"/>
</dbReference>
<feature type="signal peptide" evidence="9">
    <location>
        <begin position="1"/>
        <end position="22"/>
    </location>
</feature>
<dbReference type="RefSeq" id="WP_271185586.1">
    <property type="nucleotide sequence ID" value="NZ_BSFE01000002.1"/>
</dbReference>
<dbReference type="Gene3D" id="3.40.390.10">
    <property type="entry name" value="Collagenase (Catalytic Domain)"/>
    <property type="match status" value="1"/>
</dbReference>
<dbReference type="Proteomes" id="UP001143486">
    <property type="component" value="Unassembled WGS sequence"/>
</dbReference>
<keyword evidence="4" id="KW-0479">Metal-binding</keyword>
<evidence type="ECO:0000259" key="10">
    <source>
        <dbReference type="Pfam" id="PF01431"/>
    </source>
</evidence>
<dbReference type="InterPro" id="IPR008753">
    <property type="entry name" value="Peptidase_M13_N"/>
</dbReference>
<reference evidence="12" key="1">
    <citation type="journal article" date="2014" name="Int. J. Syst. Evol. Microbiol.">
        <title>Complete genome sequence of Corynebacterium casei LMG S-19264T (=DSM 44701T), isolated from a smear-ripened cheese.</title>
        <authorList>
            <consortium name="US DOE Joint Genome Institute (JGI-PGF)"/>
            <person name="Walter F."/>
            <person name="Albersmeier A."/>
            <person name="Kalinowski J."/>
            <person name="Ruckert C."/>
        </authorList>
    </citation>
    <scope>NUCLEOTIDE SEQUENCE</scope>
    <source>
        <strain evidence="12">VKM B-1513</strain>
    </source>
</reference>
<feature type="chain" id="PRO_5040949453" evidence="9">
    <location>
        <begin position="23"/>
        <end position="702"/>
    </location>
</feature>
<dbReference type="InterPro" id="IPR018497">
    <property type="entry name" value="Peptidase_M13_C"/>
</dbReference>
<dbReference type="SUPFAM" id="SSF55486">
    <property type="entry name" value="Metalloproteases ('zincins'), catalytic domain"/>
    <property type="match status" value="1"/>
</dbReference>
<evidence type="ECO:0000256" key="2">
    <source>
        <dbReference type="ARBA" id="ARBA00007357"/>
    </source>
</evidence>
<keyword evidence="5" id="KW-0378">Hydrolase</keyword>
<dbReference type="PROSITE" id="PS51257">
    <property type="entry name" value="PROKAR_LIPOPROTEIN"/>
    <property type="match status" value="1"/>
</dbReference>
<accession>A0A9W6MMU1</accession>
<dbReference type="PANTHER" id="PTHR11733">
    <property type="entry name" value="ZINC METALLOPROTEASE FAMILY M13 NEPRILYSIN-RELATED"/>
    <property type="match status" value="1"/>
</dbReference>
<dbReference type="CDD" id="cd08662">
    <property type="entry name" value="M13"/>
    <property type="match status" value="1"/>
</dbReference>
<comment type="similarity">
    <text evidence="2">Belongs to the peptidase M13 family.</text>
</comment>
<keyword evidence="3" id="KW-0645">Protease</keyword>
<evidence type="ECO:0000256" key="9">
    <source>
        <dbReference type="SAM" id="SignalP"/>
    </source>
</evidence>
<dbReference type="Pfam" id="PF01431">
    <property type="entry name" value="Peptidase_M13"/>
    <property type="match status" value="1"/>
</dbReference>
<comment type="caution">
    <text evidence="12">The sequence shown here is derived from an EMBL/GenBank/DDBJ whole genome shotgun (WGS) entry which is preliminary data.</text>
</comment>
<keyword evidence="7 12" id="KW-0482">Metalloprotease</keyword>
<dbReference type="PANTHER" id="PTHR11733:SF167">
    <property type="entry name" value="FI17812P1-RELATED"/>
    <property type="match status" value="1"/>
</dbReference>
<evidence type="ECO:0000256" key="4">
    <source>
        <dbReference type="ARBA" id="ARBA00022723"/>
    </source>
</evidence>
<dbReference type="GO" id="GO:0005886">
    <property type="term" value="C:plasma membrane"/>
    <property type="evidence" value="ECO:0007669"/>
    <property type="project" value="TreeGrafter"/>
</dbReference>
<dbReference type="PROSITE" id="PS51885">
    <property type="entry name" value="NEPRILYSIN"/>
    <property type="match status" value="1"/>
</dbReference>
<reference evidence="12" key="2">
    <citation type="submission" date="2023-01" db="EMBL/GenBank/DDBJ databases">
        <authorList>
            <person name="Sun Q."/>
            <person name="Evtushenko L."/>
        </authorList>
    </citation>
    <scope>NUCLEOTIDE SEQUENCE</scope>
    <source>
        <strain evidence="12">VKM B-1513</strain>
    </source>
</reference>
<dbReference type="InterPro" id="IPR000718">
    <property type="entry name" value="Peptidase_M13"/>
</dbReference>
<evidence type="ECO:0000256" key="1">
    <source>
        <dbReference type="ARBA" id="ARBA00001947"/>
    </source>
</evidence>
<feature type="region of interest" description="Disordered" evidence="8">
    <location>
        <begin position="19"/>
        <end position="55"/>
    </location>
</feature>
<gene>
    <name evidence="12" type="ORF">GCM10017621_07020</name>
</gene>
<evidence type="ECO:0000256" key="6">
    <source>
        <dbReference type="ARBA" id="ARBA00022833"/>
    </source>
</evidence>
<feature type="domain" description="Peptidase M13 C-terminal" evidence="10">
    <location>
        <begin position="497"/>
        <end position="699"/>
    </location>
</feature>
<sequence>MKKLLLGTACLALLAACQPASEQPEDETPAAETGASGESHDAATETASNEHAPELGDWGVETQHISDTVDPGDDFFRYVNEGWLDTTEIPAGFSNFGSFTELYLRSEDRIEGIILESAESDAADGTLPQQVGDLYASYMDTDRLEELGLDPARPGLERIAAAQSHDDIASLMGAPGTQSIFGAYVGRDPGNPQRYIVSVSQGGLGLPDRDYYLEDTERFETYREAYLEYIADVFEMIGMDNGAERAQAILDLETALAEIHWTRAESRDRVATYNLMSAEDVSGYAAGFPWETFFTALDFADQEEFVVRQNTAIQSQAQLFSEIPVETWKDYLAFHWMESHRDQLTQAFYDRSFDFYGRTLNGTEEPRPRDRRAIQFVNGNLGQAIGQIYVERYFPPEYKEQMDELVGYLRAALRERIETLEWMDDETRVEAFDKLDKFLPKIGYPDVWPDYSSIEIREDDLWGNNERINAWFRADSRDRLRGPIRDWEWFMSPQTVNAYYSSTSNEIVFPAAILQGPFFDPYADPAVNFGGIGAVIGHEMGHGFDDQGSQSDGDGVLRNWWTDTSRQQFDARTDQIVAQYEQFSPVEGMTVDGRLTLGENIGDIGGLSMAYRAFQLYAADHEVPAELDGFSQDQRFFLAWGQVWRRLYTEDALVSRLTTDPHSPSQYRVNGVVRNMDVWYEAFGVTEDDDLYLPPEERVSIW</sequence>
<dbReference type="InterPro" id="IPR042089">
    <property type="entry name" value="Peptidase_M13_dom_2"/>
</dbReference>
<evidence type="ECO:0000259" key="11">
    <source>
        <dbReference type="Pfam" id="PF05649"/>
    </source>
</evidence>
<keyword evidence="9" id="KW-0732">Signal</keyword>
<dbReference type="GO" id="GO:0046872">
    <property type="term" value="F:metal ion binding"/>
    <property type="evidence" value="ECO:0007669"/>
    <property type="project" value="UniProtKB-KW"/>
</dbReference>
<dbReference type="InterPro" id="IPR024079">
    <property type="entry name" value="MetalloPept_cat_dom_sf"/>
</dbReference>
<keyword evidence="13" id="KW-1185">Reference proteome</keyword>
<dbReference type="Pfam" id="PF05649">
    <property type="entry name" value="Peptidase_M13_N"/>
    <property type="match status" value="1"/>
</dbReference>
<feature type="domain" description="Peptidase M13 N-terminal" evidence="11">
    <location>
        <begin position="71"/>
        <end position="445"/>
    </location>
</feature>
<dbReference type="Gene3D" id="1.10.1380.10">
    <property type="entry name" value="Neutral endopeptidase , domain2"/>
    <property type="match status" value="1"/>
</dbReference>
<dbReference type="AlphaFoldDB" id="A0A9W6MMU1"/>
<evidence type="ECO:0000256" key="7">
    <source>
        <dbReference type="ARBA" id="ARBA00023049"/>
    </source>
</evidence>
<organism evidence="12 13">
    <name type="scientific">Maricaulis virginensis</name>
    <dbReference type="NCBI Taxonomy" id="144022"/>
    <lineage>
        <taxon>Bacteria</taxon>
        <taxon>Pseudomonadati</taxon>
        <taxon>Pseudomonadota</taxon>
        <taxon>Alphaproteobacteria</taxon>
        <taxon>Maricaulales</taxon>
        <taxon>Maricaulaceae</taxon>
        <taxon>Maricaulis</taxon>
    </lineage>
</organism>
<protein>
    <submittedName>
        <fullName evidence="12">Zinc metalloprotease</fullName>
    </submittedName>
</protein>
<evidence type="ECO:0000256" key="3">
    <source>
        <dbReference type="ARBA" id="ARBA00022670"/>
    </source>
</evidence>
<evidence type="ECO:0000256" key="8">
    <source>
        <dbReference type="SAM" id="MobiDB-lite"/>
    </source>
</evidence>
<evidence type="ECO:0000313" key="13">
    <source>
        <dbReference type="Proteomes" id="UP001143486"/>
    </source>
</evidence>
<evidence type="ECO:0000313" key="12">
    <source>
        <dbReference type="EMBL" id="GLK51194.1"/>
    </source>
</evidence>
<dbReference type="GO" id="GO:0016485">
    <property type="term" value="P:protein processing"/>
    <property type="evidence" value="ECO:0007669"/>
    <property type="project" value="TreeGrafter"/>
</dbReference>
<dbReference type="EMBL" id="BSFE01000002">
    <property type="protein sequence ID" value="GLK51194.1"/>
    <property type="molecule type" value="Genomic_DNA"/>
</dbReference>
<comment type="cofactor">
    <cofactor evidence="1">
        <name>Zn(2+)</name>
        <dbReference type="ChEBI" id="CHEBI:29105"/>
    </cofactor>
</comment>
<keyword evidence="6" id="KW-0862">Zinc</keyword>
<evidence type="ECO:0000256" key="5">
    <source>
        <dbReference type="ARBA" id="ARBA00022801"/>
    </source>
</evidence>